<name>A0A6J8AVW3_MYTCO</name>
<keyword evidence="2" id="KW-1185">Reference proteome</keyword>
<dbReference type="InterPro" id="IPR036691">
    <property type="entry name" value="Endo/exonu/phosph_ase_sf"/>
</dbReference>
<dbReference type="EMBL" id="CACVKT020002094">
    <property type="protein sequence ID" value="CAC5374919.1"/>
    <property type="molecule type" value="Genomic_DNA"/>
</dbReference>
<evidence type="ECO:0008006" key="3">
    <source>
        <dbReference type="Google" id="ProtNLM"/>
    </source>
</evidence>
<reference evidence="1 2" key="1">
    <citation type="submission" date="2020-06" db="EMBL/GenBank/DDBJ databases">
        <authorList>
            <person name="Li R."/>
            <person name="Bekaert M."/>
        </authorList>
    </citation>
    <scope>NUCLEOTIDE SEQUENCE [LARGE SCALE GENOMIC DNA]</scope>
    <source>
        <strain evidence="2">wild</strain>
    </source>
</reference>
<protein>
    <recommendedName>
        <fullName evidence="3">Endonuclease/exonuclease/phosphatase domain-containing protein</fullName>
    </recommendedName>
</protein>
<proteinExistence type="predicted"/>
<sequence>MCVIYEEKFHFQCQKVTSVLYKSISIDSLEQFQCLQCNFSVKDLSTCEIEPDSLSTERHADSLESPDAIITTVVIVKTVQKKESRKSAASLQFYTLNTCQLCSPPDGDNRIQPVEISTTKNPVFLINVYVPSRGTDKGYNSYRATLDTLTEMILKYQRTHTIVIAGDFNPFLDNIRTLVMRYLKN</sequence>
<dbReference type="SUPFAM" id="SSF56219">
    <property type="entry name" value="DNase I-like"/>
    <property type="match status" value="1"/>
</dbReference>
<evidence type="ECO:0000313" key="1">
    <source>
        <dbReference type="EMBL" id="CAC5374919.1"/>
    </source>
</evidence>
<accession>A0A6J8AVW3</accession>
<dbReference type="AlphaFoldDB" id="A0A6J8AVW3"/>
<evidence type="ECO:0000313" key="2">
    <source>
        <dbReference type="Proteomes" id="UP000507470"/>
    </source>
</evidence>
<dbReference type="Proteomes" id="UP000507470">
    <property type="component" value="Unassembled WGS sequence"/>
</dbReference>
<dbReference type="Gene3D" id="3.60.10.10">
    <property type="entry name" value="Endonuclease/exonuclease/phosphatase"/>
    <property type="match status" value="1"/>
</dbReference>
<dbReference type="OrthoDB" id="7476844at2759"/>
<organism evidence="1 2">
    <name type="scientific">Mytilus coruscus</name>
    <name type="common">Sea mussel</name>
    <dbReference type="NCBI Taxonomy" id="42192"/>
    <lineage>
        <taxon>Eukaryota</taxon>
        <taxon>Metazoa</taxon>
        <taxon>Spiralia</taxon>
        <taxon>Lophotrochozoa</taxon>
        <taxon>Mollusca</taxon>
        <taxon>Bivalvia</taxon>
        <taxon>Autobranchia</taxon>
        <taxon>Pteriomorphia</taxon>
        <taxon>Mytilida</taxon>
        <taxon>Mytiloidea</taxon>
        <taxon>Mytilidae</taxon>
        <taxon>Mytilinae</taxon>
        <taxon>Mytilus</taxon>
    </lineage>
</organism>
<gene>
    <name evidence="1" type="ORF">MCOR_12134</name>
</gene>